<dbReference type="KEGG" id="nev:NTE_02827"/>
<name>A0A075MW58_9ARCH</name>
<gene>
    <name evidence="1" type="ORF">NTE_02827</name>
</gene>
<dbReference type="EMBL" id="CP007174">
    <property type="protein sequence ID" value="AIF84867.1"/>
    <property type="molecule type" value="Genomic_DNA"/>
</dbReference>
<reference evidence="1 2" key="1">
    <citation type="journal article" date="2014" name="PLoS ONE">
        <title>Genome Sequence of Candidatus Nitrososphaera evergladensis from Group I.1b Enriched from Everglades Soil Reveals Novel Genomic Features of the Ammonia-Oxidizing Archaea.</title>
        <authorList>
            <person name="Zhalnina K.V."/>
            <person name="Dias R."/>
            <person name="Leonard M.T."/>
            <person name="Dorr de Quadros P."/>
            <person name="Camargo F.A."/>
            <person name="Drew J.C."/>
            <person name="Farmerie W.G."/>
            <person name="Daroub S.H."/>
            <person name="Triplett E.W."/>
        </authorList>
    </citation>
    <scope>NUCLEOTIDE SEQUENCE [LARGE SCALE GENOMIC DNA]</scope>
    <source>
        <strain evidence="1 2">SR1</strain>
    </source>
</reference>
<keyword evidence="2" id="KW-1185">Reference proteome</keyword>
<protein>
    <submittedName>
        <fullName evidence="1">Uncharacterized protein</fullName>
    </submittedName>
</protein>
<evidence type="ECO:0000313" key="1">
    <source>
        <dbReference type="EMBL" id="AIF84867.1"/>
    </source>
</evidence>
<dbReference type="Proteomes" id="UP000028194">
    <property type="component" value="Chromosome"/>
</dbReference>
<dbReference type="STRING" id="1459636.NTE_02827"/>
<sequence>MMMATITAVIVAAQRILQLSIDSSLPHAMVVEHFCMRALLSH</sequence>
<evidence type="ECO:0000313" key="2">
    <source>
        <dbReference type="Proteomes" id="UP000028194"/>
    </source>
</evidence>
<proteinExistence type="predicted"/>
<accession>A0A075MW58</accession>
<dbReference type="AlphaFoldDB" id="A0A075MW58"/>
<dbReference type="HOGENOM" id="CLU_3245177_0_0_2"/>
<organism evidence="1 2">
    <name type="scientific">Candidatus Nitrososphaera evergladensis SR1</name>
    <dbReference type="NCBI Taxonomy" id="1459636"/>
    <lineage>
        <taxon>Archaea</taxon>
        <taxon>Nitrososphaerota</taxon>
        <taxon>Nitrososphaeria</taxon>
        <taxon>Nitrososphaerales</taxon>
        <taxon>Nitrososphaeraceae</taxon>
        <taxon>Nitrososphaera</taxon>
    </lineage>
</organism>